<evidence type="ECO:0000313" key="3">
    <source>
        <dbReference type="EMBL" id="UPT21866.1"/>
    </source>
</evidence>
<feature type="compositionally biased region" description="Gly residues" evidence="1">
    <location>
        <begin position="75"/>
        <end position="87"/>
    </location>
</feature>
<feature type="compositionally biased region" description="Basic and acidic residues" evidence="1">
    <location>
        <begin position="377"/>
        <end position="387"/>
    </location>
</feature>
<proteinExistence type="predicted"/>
<keyword evidence="2" id="KW-0472">Membrane</keyword>
<feature type="transmembrane region" description="Helical" evidence="2">
    <location>
        <begin position="869"/>
        <end position="891"/>
    </location>
</feature>
<feature type="compositionally biased region" description="Polar residues" evidence="1">
    <location>
        <begin position="556"/>
        <end position="577"/>
    </location>
</feature>
<feature type="compositionally biased region" description="Basic and acidic residues" evidence="1">
    <location>
        <begin position="120"/>
        <end position="133"/>
    </location>
</feature>
<feature type="compositionally biased region" description="Basic and acidic residues" evidence="1">
    <location>
        <begin position="31"/>
        <end position="51"/>
    </location>
</feature>
<evidence type="ECO:0000256" key="1">
    <source>
        <dbReference type="SAM" id="MobiDB-lite"/>
    </source>
</evidence>
<feature type="region of interest" description="Disordered" evidence="1">
    <location>
        <begin position="707"/>
        <end position="843"/>
    </location>
</feature>
<dbReference type="EMBL" id="CP051627">
    <property type="protein sequence ID" value="UPT21866.1"/>
    <property type="molecule type" value="Genomic_DNA"/>
</dbReference>
<evidence type="ECO:0000256" key="2">
    <source>
        <dbReference type="SAM" id="Phobius"/>
    </source>
</evidence>
<feature type="compositionally biased region" description="Acidic residues" evidence="1">
    <location>
        <begin position="799"/>
        <end position="809"/>
    </location>
</feature>
<reference evidence="3 4" key="1">
    <citation type="submission" date="2020-04" db="EMBL/GenBank/DDBJ databases">
        <title>Thermobifida alba genome sequencing and assembly.</title>
        <authorList>
            <person name="Luzics S."/>
            <person name="Horvath B."/>
            <person name="Nagy I."/>
            <person name="Toth A."/>
            <person name="Nagy I."/>
            <person name="Kukolya J."/>
        </authorList>
    </citation>
    <scope>NUCLEOTIDE SEQUENCE [LARGE SCALE GENOMIC DNA]</scope>
    <source>
        <strain evidence="3 4">DSM 43795</strain>
    </source>
</reference>
<evidence type="ECO:0000313" key="4">
    <source>
        <dbReference type="Proteomes" id="UP000832041"/>
    </source>
</evidence>
<feature type="compositionally biased region" description="Basic and acidic residues" evidence="1">
    <location>
        <begin position="539"/>
        <end position="552"/>
    </location>
</feature>
<keyword evidence="4" id="KW-1185">Reference proteome</keyword>
<feature type="compositionally biased region" description="Low complexity" evidence="1">
    <location>
        <begin position="433"/>
        <end position="446"/>
    </location>
</feature>
<keyword evidence="2" id="KW-0812">Transmembrane</keyword>
<gene>
    <name evidence="3" type="ORF">FOF52_13635</name>
</gene>
<feature type="transmembrane region" description="Helical" evidence="2">
    <location>
        <begin position="911"/>
        <end position="936"/>
    </location>
</feature>
<feature type="region of interest" description="Disordered" evidence="1">
    <location>
        <begin position="1"/>
        <end position="672"/>
    </location>
</feature>
<feature type="compositionally biased region" description="Basic and acidic residues" evidence="1">
    <location>
        <begin position="722"/>
        <end position="770"/>
    </location>
</feature>
<feature type="compositionally biased region" description="Basic and acidic residues" evidence="1">
    <location>
        <begin position="504"/>
        <end position="513"/>
    </location>
</feature>
<dbReference type="Proteomes" id="UP000832041">
    <property type="component" value="Chromosome"/>
</dbReference>
<feature type="compositionally biased region" description="Basic and acidic residues" evidence="1">
    <location>
        <begin position="485"/>
        <end position="494"/>
    </location>
</feature>
<evidence type="ECO:0008006" key="5">
    <source>
        <dbReference type="Google" id="ProtNLM"/>
    </source>
</evidence>
<organism evidence="3 4">
    <name type="scientific">Thermobifida alba</name>
    <name type="common">Thermomonospora alba</name>
    <dbReference type="NCBI Taxonomy" id="53522"/>
    <lineage>
        <taxon>Bacteria</taxon>
        <taxon>Bacillati</taxon>
        <taxon>Actinomycetota</taxon>
        <taxon>Actinomycetes</taxon>
        <taxon>Streptosporangiales</taxon>
        <taxon>Nocardiopsidaceae</taxon>
        <taxon>Thermobifida</taxon>
    </lineage>
</organism>
<dbReference type="RefSeq" id="WP_248590344.1">
    <property type="nucleotide sequence ID" value="NZ_BAABEB010000003.1"/>
</dbReference>
<feature type="compositionally biased region" description="Basic and acidic residues" evidence="1">
    <location>
        <begin position="785"/>
        <end position="798"/>
    </location>
</feature>
<protein>
    <recommendedName>
        <fullName evidence="5">DUF4190 domain-containing protein</fullName>
    </recommendedName>
</protein>
<name>A0ABY4L2I8_THEAE</name>
<feature type="compositionally biased region" description="Low complexity" evidence="1">
    <location>
        <begin position="16"/>
        <end position="30"/>
    </location>
</feature>
<feature type="compositionally biased region" description="Basic and acidic residues" evidence="1">
    <location>
        <begin position="450"/>
        <end position="459"/>
    </location>
</feature>
<accession>A0ABY4L2I8</accession>
<keyword evidence="2" id="KW-1133">Transmembrane helix</keyword>
<sequence>MTEHGGAPDRPGGGQEQSQQQTSSWFQPSSERYRTQAEYRDPYEEQQKDQDDPAGTGLSDHREALSSPRYPNSGGYPGLGGYGGGVPGMAEPYPSALSGSGPSGGAGTPSPANDYPFDLPPRDLARSHREGGESRTGYAASDGDDDPGPGPAYDLSSRSYRPEELYPSEPPGTARPTSPAGAETAVPSTQGATYRLDEPLPEESSASAGASGYDFGLSSSSGARTTDESPAAGTWNIDTGSERGATYRLDEPLPEEPAASAGASGYDFGLSSSSGARTADESPATGALPEWAAEGWSPSSPDSASTGYSGGTGASRTAAPADTDDTATEQSFEAAGGRTHQPPDPTSVYRIPTGDSPQSPLDPSRLVPPYRQQSGPDHPERSDRDVESAGSGGDGSSAASGFATPDRGESWEPRTPVDSSLLGGEAGWGGSSAAGADSGQEGAAASVDHGFSDRGESWEPRTPVDSSAGDSLGTGSGNTWVFSQDDPRLPESVREGAASSVDHGFSDRGESWEPRTPVDSSAGDSLGTGSGNTWVFSQDDPRLPESVRESTERTAAWSTDTTSSPTAQSDPESTSTWDALRTTDFASREAEDDDRWSGRGGDPLGESADPESTSTWDALRTTDFASREAEDDDRWSGRGGDPLGEPTETVQPAPPNEGGTPETPASASADPLLAIANEQSRARARELASQSELDNWNLAEGIVKENTGAVPLPPDLSEEALGSDHRAGDAPRYDELGYDGRRDSGYDDHADDGYGDDGRFDRDADDRTPLGDESDADAYDSGWRGADHSPHDEDRGDAPDDDEYYDDVDDRYRPEPVRGGAPRASRRKDKIAQEFPGFTEPLGGTSADYPGYDNIDVWPETEGLATATLWLGIFSLLPGIGLLPAVIALVLGPKARRNIRTSRGQLEGEQLVKAGTVLAVIGIVVSVLTVVGYLLLF</sequence>